<dbReference type="GO" id="GO:0016787">
    <property type="term" value="F:hydrolase activity"/>
    <property type="evidence" value="ECO:0007669"/>
    <property type="project" value="UniProtKB-KW"/>
</dbReference>
<dbReference type="Pfam" id="PF06028">
    <property type="entry name" value="DUF915"/>
    <property type="match status" value="1"/>
</dbReference>
<dbReference type="InterPro" id="IPR010315">
    <property type="entry name" value="DUF915_hydro-like"/>
</dbReference>
<evidence type="ECO:0000313" key="2">
    <source>
        <dbReference type="EMBL" id="HIX02291.1"/>
    </source>
</evidence>
<evidence type="ECO:0000313" key="3">
    <source>
        <dbReference type="Proteomes" id="UP000823963"/>
    </source>
</evidence>
<dbReference type="AlphaFoldDB" id="A0A9D2AAI5"/>
<dbReference type="Gene3D" id="3.40.50.1820">
    <property type="entry name" value="alpha/beta hydrolase"/>
    <property type="match status" value="1"/>
</dbReference>
<keyword evidence="1" id="KW-1133">Transmembrane helix</keyword>
<keyword evidence="1" id="KW-0472">Membrane</keyword>
<sequence length="282" mass="32482">MSKLLKNLFKVLMGILVIALGVQLILLIPSPQKALRTNDLRNDIKYTDTPTILIPGYGGSNYTYNKLITYYEKENFAQKTMTIHVTPTGKIHVSGTVKNKKNALIQLLFDWNLGKTYDNQVKWTIKTFKVLANQYGVHQLNVIGHSWGGTEFLHALGQSRWVQRNMRFNKVVLMGTPVNEGVTVHDSYQEAQKEHLSDAEYRKLFKEYQTLAPIQKIHFYNVMADYQNHTDTSVPNVQSEFLNNILNAKWSILNTKMFYGIKHSALHQDEKVLNYVAKLLYD</sequence>
<protein>
    <submittedName>
        <fullName evidence="2">Alpha/beta hydrolase</fullName>
    </submittedName>
</protein>
<evidence type="ECO:0000256" key="1">
    <source>
        <dbReference type="SAM" id="Phobius"/>
    </source>
</evidence>
<keyword evidence="2" id="KW-0378">Hydrolase</keyword>
<dbReference type="Proteomes" id="UP000823963">
    <property type="component" value="Unassembled WGS sequence"/>
</dbReference>
<name>A0A9D2AAI5_9LACO</name>
<dbReference type="SUPFAM" id="SSF53474">
    <property type="entry name" value="alpha/beta-Hydrolases"/>
    <property type="match status" value="1"/>
</dbReference>
<dbReference type="InterPro" id="IPR029058">
    <property type="entry name" value="AB_hydrolase_fold"/>
</dbReference>
<proteinExistence type="predicted"/>
<reference evidence="2" key="2">
    <citation type="submission" date="2021-04" db="EMBL/GenBank/DDBJ databases">
        <authorList>
            <person name="Gilroy R."/>
        </authorList>
    </citation>
    <scope>NUCLEOTIDE SEQUENCE</scope>
    <source>
        <strain evidence="2">6627</strain>
    </source>
</reference>
<feature type="transmembrane region" description="Helical" evidence="1">
    <location>
        <begin position="7"/>
        <end position="28"/>
    </location>
</feature>
<dbReference type="EMBL" id="DXFP01000054">
    <property type="protein sequence ID" value="HIX02291.1"/>
    <property type="molecule type" value="Genomic_DNA"/>
</dbReference>
<gene>
    <name evidence="2" type="ORF">H9861_06005</name>
</gene>
<reference evidence="2" key="1">
    <citation type="journal article" date="2021" name="PeerJ">
        <title>Extensive microbial diversity within the chicken gut microbiome revealed by metagenomics and culture.</title>
        <authorList>
            <person name="Gilroy R."/>
            <person name="Ravi A."/>
            <person name="Getino M."/>
            <person name="Pursley I."/>
            <person name="Horton D.L."/>
            <person name="Alikhan N.F."/>
            <person name="Baker D."/>
            <person name="Gharbi K."/>
            <person name="Hall N."/>
            <person name="Watson M."/>
            <person name="Adriaenssens E.M."/>
            <person name="Foster-Nyarko E."/>
            <person name="Jarju S."/>
            <person name="Secka A."/>
            <person name="Antonio M."/>
            <person name="Oren A."/>
            <person name="Chaudhuri R.R."/>
            <person name="La Ragione R."/>
            <person name="Hildebrand F."/>
            <person name="Pallen M.J."/>
        </authorList>
    </citation>
    <scope>NUCLEOTIDE SEQUENCE</scope>
    <source>
        <strain evidence="2">6627</strain>
    </source>
</reference>
<accession>A0A9D2AAI5</accession>
<organism evidence="2 3">
    <name type="scientific">Candidatus Ligilactobacillus excrementigallinarum</name>
    <dbReference type="NCBI Taxonomy" id="2838641"/>
    <lineage>
        <taxon>Bacteria</taxon>
        <taxon>Bacillati</taxon>
        <taxon>Bacillota</taxon>
        <taxon>Bacilli</taxon>
        <taxon>Lactobacillales</taxon>
        <taxon>Lactobacillaceae</taxon>
        <taxon>Ligilactobacillus</taxon>
    </lineage>
</organism>
<keyword evidence="1" id="KW-0812">Transmembrane</keyword>
<comment type="caution">
    <text evidence="2">The sequence shown here is derived from an EMBL/GenBank/DDBJ whole genome shotgun (WGS) entry which is preliminary data.</text>
</comment>